<evidence type="ECO:0000259" key="5">
    <source>
        <dbReference type="PROSITE" id="PS50931"/>
    </source>
</evidence>
<dbReference type="PROSITE" id="PS50931">
    <property type="entry name" value="HTH_LYSR"/>
    <property type="match status" value="1"/>
</dbReference>
<evidence type="ECO:0000256" key="3">
    <source>
        <dbReference type="ARBA" id="ARBA00023125"/>
    </source>
</evidence>
<keyword evidence="7" id="KW-1185">Reference proteome</keyword>
<dbReference type="Gene3D" id="1.10.10.10">
    <property type="entry name" value="Winged helix-like DNA-binding domain superfamily/Winged helix DNA-binding domain"/>
    <property type="match status" value="1"/>
</dbReference>
<dbReference type="GO" id="GO:0032993">
    <property type="term" value="C:protein-DNA complex"/>
    <property type="evidence" value="ECO:0007669"/>
    <property type="project" value="TreeGrafter"/>
</dbReference>
<feature type="domain" description="HTH lysR-type" evidence="5">
    <location>
        <begin position="1"/>
        <end position="58"/>
    </location>
</feature>
<dbReference type="InterPro" id="IPR005119">
    <property type="entry name" value="LysR_subst-bd"/>
</dbReference>
<keyword evidence="4" id="KW-0804">Transcription</keyword>
<dbReference type="AlphaFoldDB" id="A0A1Q5P6N0"/>
<dbReference type="GO" id="GO:0003700">
    <property type="term" value="F:DNA-binding transcription factor activity"/>
    <property type="evidence" value="ECO:0007669"/>
    <property type="project" value="InterPro"/>
</dbReference>
<dbReference type="Gene3D" id="3.40.190.290">
    <property type="match status" value="1"/>
</dbReference>
<evidence type="ECO:0000256" key="1">
    <source>
        <dbReference type="ARBA" id="ARBA00009437"/>
    </source>
</evidence>
<reference evidence="6 7" key="1">
    <citation type="submission" date="2016-12" db="EMBL/GenBank/DDBJ databases">
        <title>Domibacillus sp. SAOS 44 whole genome sequencing.</title>
        <authorList>
            <person name="Verma A."/>
            <person name="Krishnamurthi S."/>
        </authorList>
    </citation>
    <scope>NUCLEOTIDE SEQUENCE [LARGE SCALE GENOMIC DNA]</scope>
    <source>
        <strain evidence="6 7">SAOS 44</strain>
    </source>
</reference>
<dbReference type="EMBL" id="MRWQ01000001">
    <property type="protein sequence ID" value="OKL37874.1"/>
    <property type="molecule type" value="Genomic_DNA"/>
</dbReference>
<proteinExistence type="inferred from homology"/>
<dbReference type="STRING" id="1714354.BLL40_00105"/>
<dbReference type="CDD" id="cd05466">
    <property type="entry name" value="PBP2_LTTR_substrate"/>
    <property type="match status" value="1"/>
</dbReference>
<sequence length="305" mass="34340">MDIQKLKYFIVIVEHGTISKAALALNMTQPPLSMAIKSFEEELGLRLFNRVGKRLHLTDTGKLMYERGKELLTSMEVVVQEVHEHQSGKRGRVTIGCSTVANLTIIPEVVRRLTERSIQITIHVKEGNAAYILDQLRHHKMDIGIVRNTFNKDDLHTTALLTERLLVALPPAHPLAKEKSIKLEDLKDESFFMQHTTFGHGISDDIIEACEIRGFTPNVIYWGTETLPMLSMVKKGLGVAFCPVAFANLADFNLPPLLELSEPHLHAKLNLVTSKNSVKKAATEQFLEITKEVIEEMRSSVAKNW</sequence>
<comment type="similarity">
    <text evidence="1">Belongs to the LysR transcriptional regulatory family.</text>
</comment>
<accession>A0A1Q5P6N0</accession>
<keyword evidence="3" id="KW-0238">DNA-binding</keyword>
<protein>
    <recommendedName>
        <fullName evidence="5">HTH lysR-type domain-containing protein</fullName>
    </recommendedName>
</protein>
<name>A0A1Q5P6N0_9BACI</name>
<dbReference type="InterPro" id="IPR036388">
    <property type="entry name" value="WH-like_DNA-bd_sf"/>
</dbReference>
<dbReference type="RefSeq" id="WP_073709887.1">
    <property type="nucleotide sequence ID" value="NZ_MRWQ01000001.1"/>
</dbReference>
<dbReference type="InterPro" id="IPR000847">
    <property type="entry name" value="LysR_HTH_N"/>
</dbReference>
<dbReference type="PRINTS" id="PR00039">
    <property type="entry name" value="HTHLYSR"/>
</dbReference>
<evidence type="ECO:0000313" key="7">
    <source>
        <dbReference type="Proteomes" id="UP000186524"/>
    </source>
</evidence>
<dbReference type="Pfam" id="PF03466">
    <property type="entry name" value="LysR_substrate"/>
    <property type="match status" value="1"/>
</dbReference>
<dbReference type="OrthoDB" id="9803735at2"/>
<gene>
    <name evidence="6" type="ORF">BLL40_00105</name>
</gene>
<keyword evidence="2" id="KW-0805">Transcription regulation</keyword>
<dbReference type="PANTHER" id="PTHR30346">
    <property type="entry name" value="TRANSCRIPTIONAL DUAL REGULATOR HCAR-RELATED"/>
    <property type="match status" value="1"/>
</dbReference>
<evidence type="ECO:0000313" key="6">
    <source>
        <dbReference type="EMBL" id="OKL37874.1"/>
    </source>
</evidence>
<dbReference type="PANTHER" id="PTHR30346:SF28">
    <property type="entry name" value="HTH-TYPE TRANSCRIPTIONAL REGULATOR CYNR"/>
    <property type="match status" value="1"/>
</dbReference>
<dbReference type="InterPro" id="IPR036390">
    <property type="entry name" value="WH_DNA-bd_sf"/>
</dbReference>
<evidence type="ECO:0000256" key="4">
    <source>
        <dbReference type="ARBA" id="ARBA00023163"/>
    </source>
</evidence>
<organism evidence="6 7">
    <name type="scientific">Domibacillus mangrovi</name>
    <dbReference type="NCBI Taxonomy" id="1714354"/>
    <lineage>
        <taxon>Bacteria</taxon>
        <taxon>Bacillati</taxon>
        <taxon>Bacillota</taxon>
        <taxon>Bacilli</taxon>
        <taxon>Bacillales</taxon>
        <taxon>Bacillaceae</taxon>
        <taxon>Domibacillus</taxon>
    </lineage>
</organism>
<dbReference type="SUPFAM" id="SSF46785">
    <property type="entry name" value="Winged helix' DNA-binding domain"/>
    <property type="match status" value="1"/>
</dbReference>
<dbReference type="FunFam" id="1.10.10.10:FF:000001">
    <property type="entry name" value="LysR family transcriptional regulator"/>
    <property type="match status" value="1"/>
</dbReference>
<comment type="caution">
    <text evidence="6">The sequence shown here is derived from an EMBL/GenBank/DDBJ whole genome shotgun (WGS) entry which is preliminary data.</text>
</comment>
<dbReference type="SUPFAM" id="SSF53850">
    <property type="entry name" value="Periplasmic binding protein-like II"/>
    <property type="match status" value="1"/>
</dbReference>
<dbReference type="Pfam" id="PF00126">
    <property type="entry name" value="HTH_1"/>
    <property type="match status" value="1"/>
</dbReference>
<dbReference type="GO" id="GO:0003677">
    <property type="term" value="F:DNA binding"/>
    <property type="evidence" value="ECO:0007669"/>
    <property type="project" value="UniProtKB-KW"/>
</dbReference>
<evidence type="ECO:0000256" key="2">
    <source>
        <dbReference type="ARBA" id="ARBA00023015"/>
    </source>
</evidence>
<dbReference type="Proteomes" id="UP000186524">
    <property type="component" value="Unassembled WGS sequence"/>
</dbReference>